<dbReference type="Pfam" id="PF00005">
    <property type="entry name" value="ABC_tran"/>
    <property type="match status" value="1"/>
</dbReference>
<dbReference type="PANTHER" id="PTHR43394">
    <property type="entry name" value="ATP-DEPENDENT PERMEASE MDL1, MITOCHONDRIAL"/>
    <property type="match status" value="1"/>
</dbReference>
<comment type="subcellular location">
    <subcellularLocation>
        <location evidence="1">Cell membrane</location>
        <topology evidence="1">Multi-pass membrane protein</topology>
    </subcellularLocation>
</comment>
<dbReference type="InterPro" id="IPR003593">
    <property type="entry name" value="AAA+_ATPase"/>
</dbReference>
<dbReference type="EMBL" id="CP091511">
    <property type="protein sequence ID" value="UOO89648.1"/>
    <property type="molecule type" value="Genomic_DNA"/>
</dbReference>
<gene>
    <name evidence="14" type="primary">msbA</name>
    <name evidence="14" type="ORF">LVJ82_01280</name>
</gene>
<feature type="transmembrane region" description="Helical" evidence="11">
    <location>
        <begin position="70"/>
        <end position="88"/>
    </location>
</feature>
<dbReference type="PROSITE" id="PS50893">
    <property type="entry name" value="ABC_TRANSPORTER_2"/>
    <property type="match status" value="1"/>
</dbReference>
<evidence type="ECO:0000256" key="7">
    <source>
        <dbReference type="ARBA" id="ARBA00022967"/>
    </source>
</evidence>
<dbReference type="Gene3D" id="3.40.50.300">
    <property type="entry name" value="P-loop containing nucleotide triphosphate hydrolases"/>
    <property type="match status" value="1"/>
</dbReference>
<dbReference type="Gene3D" id="1.20.1560.10">
    <property type="entry name" value="ABC transporter type 1, transmembrane domain"/>
    <property type="match status" value="1"/>
</dbReference>
<feature type="domain" description="ABC transporter" evidence="12">
    <location>
        <begin position="346"/>
        <end position="582"/>
    </location>
</feature>
<dbReference type="InterPro" id="IPR017871">
    <property type="entry name" value="ABC_transporter-like_CS"/>
</dbReference>
<evidence type="ECO:0000256" key="4">
    <source>
        <dbReference type="ARBA" id="ARBA00022692"/>
    </source>
</evidence>
<dbReference type="SUPFAM" id="SSF52540">
    <property type="entry name" value="P-loop containing nucleoside triphosphate hydrolases"/>
    <property type="match status" value="1"/>
</dbReference>
<keyword evidence="8 11" id="KW-1133">Transmembrane helix</keyword>
<keyword evidence="2" id="KW-0813">Transport</keyword>
<dbReference type="SMART" id="SM00382">
    <property type="entry name" value="AAA"/>
    <property type="match status" value="1"/>
</dbReference>
<feature type="domain" description="ABC transmembrane type-1" evidence="13">
    <location>
        <begin position="32"/>
        <end position="314"/>
    </location>
</feature>
<dbReference type="SUPFAM" id="SSF90123">
    <property type="entry name" value="ABC transporter transmembrane region"/>
    <property type="match status" value="1"/>
</dbReference>
<dbReference type="CDD" id="cd03251">
    <property type="entry name" value="ABCC_MsbA"/>
    <property type="match status" value="1"/>
</dbReference>
<evidence type="ECO:0000256" key="11">
    <source>
        <dbReference type="SAM" id="Phobius"/>
    </source>
</evidence>
<dbReference type="RefSeq" id="WP_058305536.1">
    <property type="nucleotide sequence ID" value="NZ_CABKVG010000007.1"/>
</dbReference>
<sequence>MGSSAKPEISMSGWTLYRRIFQYLRNYWGLFFVSIVSMALAAATEPAFVALLKPLIDQGFVAKNVSAMQWIPFAIIGLFVLRGVTSYINEYATAQLSGQLVLKMRTELFNKLLNLPMEYFADNKSGRMISRITNDVTQISNAGFNIITVTVKDGITIMGLLGWLFYTDWQLTLITFVLLPVVAVCVRYVSKRLRSLSRRNQQYMGEMTQVLSESVHAAKVVKIYGGQAQEQQRFGESIHNVLVNNVKKSVTSSLNTGITQLIIAVALSAILYFAAERARNNAFTAGDFMSYLSAMLMLFAPFKRITNMSQTMQQGLASAESVFGFLDEKSEPDTGSKTLAPLKHAITLEDVVFRYPNAERDAINHLNLTIEAGKIVALVGASGCGKTTLANMLSRFLIADTGRIAYDGVDINDLDLKSLRSQIALVSQDVVLFNGTIMDNIAYGELNQHSREEVERAAKMANAWAFIEKLPQGLDTLIGENGTKLSGGQRQRIAIARALLKNAPILILDEATSALDNESERLVQAALEQLMQARTTIVIAHRLSTIEQADLIVVMDNGQVVEQGSHTELLQKQGRYAHLHSAQLIKHTPE</sequence>
<organism evidence="14 15">
    <name type="scientific">Vitreoscilla massiliensis</name>
    <dbReference type="NCBI Taxonomy" id="1689272"/>
    <lineage>
        <taxon>Bacteria</taxon>
        <taxon>Pseudomonadati</taxon>
        <taxon>Pseudomonadota</taxon>
        <taxon>Betaproteobacteria</taxon>
        <taxon>Neisseriales</taxon>
        <taxon>Neisseriaceae</taxon>
        <taxon>Vitreoscilla</taxon>
    </lineage>
</organism>
<reference evidence="14 15" key="1">
    <citation type="journal article" date="2022" name="Res Sq">
        <title>Evolution of multicellular longitudinally dividing oral cavity symbionts (Neisseriaceae).</title>
        <authorList>
            <person name="Nyongesa S."/>
            <person name="Weber P."/>
            <person name="Bernet E."/>
            <person name="Pullido F."/>
            <person name="Nieckarz M."/>
            <person name="Delaby M."/>
            <person name="Nieves C."/>
            <person name="Viehboeck T."/>
            <person name="Krause N."/>
            <person name="Rivera-Millot A."/>
            <person name="Nakamura A."/>
            <person name="Vischer N."/>
            <person name="VanNieuwenhze M."/>
            <person name="Brun Y."/>
            <person name="Cava F."/>
            <person name="Bulgheresi S."/>
            <person name="Veyrier F."/>
        </authorList>
    </citation>
    <scope>NUCLEOTIDE SEQUENCE [LARGE SCALE GENOMIC DNA]</scope>
    <source>
        <strain evidence="14 15">SN4</strain>
    </source>
</reference>
<protein>
    <submittedName>
        <fullName evidence="14">Lipid A export permease/ATP-binding protein MsbA</fullName>
    </submittedName>
</protein>
<dbReference type="PANTHER" id="PTHR43394:SF1">
    <property type="entry name" value="ATP-BINDING CASSETTE SUB-FAMILY B MEMBER 10, MITOCHONDRIAL"/>
    <property type="match status" value="1"/>
</dbReference>
<evidence type="ECO:0000256" key="9">
    <source>
        <dbReference type="ARBA" id="ARBA00023055"/>
    </source>
</evidence>
<evidence type="ECO:0000256" key="1">
    <source>
        <dbReference type="ARBA" id="ARBA00004651"/>
    </source>
</evidence>
<feature type="transmembrane region" description="Helical" evidence="11">
    <location>
        <begin position="171"/>
        <end position="189"/>
    </location>
</feature>
<keyword evidence="7" id="KW-1278">Translocase</keyword>
<feature type="transmembrane region" description="Helical" evidence="11">
    <location>
        <begin position="281"/>
        <end position="302"/>
    </location>
</feature>
<evidence type="ECO:0000256" key="2">
    <source>
        <dbReference type="ARBA" id="ARBA00022448"/>
    </source>
</evidence>
<evidence type="ECO:0000259" key="12">
    <source>
        <dbReference type="PROSITE" id="PS50893"/>
    </source>
</evidence>
<feature type="transmembrane region" description="Helical" evidence="11">
    <location>
        <begin position="257"/>
        <end position="275"/>
    </location>
</feature>
<evidence type="ECO:0000256" key="5">
    <source>
        <dbReference type="ARBA" id="ARBA00022741"/>
    </source>
</evidence>
<dbReference type="InterPro" id="IPR039421">
    <property type="entry name" value="Type_1_exporter"/>
</dbReference>
<dbReference type="InterPro" id="IPR011527">
    <property type="entry name" value="ABC1_TM_dom"/>
</dbReference>
<name>A0ABY4E1H8_9NEIS</name>
<evidence type="ECO:0000259" key="13">
    <source>
        <dbReference type="PROSITE" id="PS50929"/>
    </source>
</evidence>
<keyword evidence="4 11" id="KW-0812">Transmembrane</keyword>
<evidence type="ECO:0000313" key="15">
    <source>
        <dbReference type="Proteomes" id="UP000832011"/>
    </source>
</evidence>
<dbReference type="InterPro" id="IPR027417">
    <property type="entry name" value="P-loop_NTPase"/>
</dbReference>
<keyword evidence="10 11" id="KW-0472">Membrane</keyword>
<evidence type="ECO:0000256" key="8">
    <source>
        <dbReference type="ARBA" id="ARBA00022989"/>
    </source>
</evidence>
<evidence type="ECO:0000256" key="10">
    <source>
        <dbReference type="ARBA" id="ARBA00023136"/>
    </source>
</evidence>
<keyword evidence="9" id="KW-0445">Lipid transport</keyword>
<evidence type="ECO:0000256" key="6">
    <source>
        <dbReference type="ARBA" id="ARBA00022840"/>
    </source>
</evidence>
<dbReference type="InterPro" id="IPR011917">
    <property type="entry name" value="ABC_transpr_lipidA"/>
</dbReference>
<dbReference type="CDD" id="cd18552">
    <property type="entry name" value="ABC_6TM_MsbA_like"/>
    <property type="match status" value="1"/>
</dbReference>
<dbReference type="InterPro" id="IPR036640">
    <property type="entry name" value="ABC1_TM_sf"/>
</dbReference>
<feature type="transmembrane region" description="Helical" evidence="11">
    <location>
        <begin position="27"/>
        <end position="50"/>
    </location>
</feature>
<accession>A0ABY4E1H8</accession>
<dbReference type="InterPro" id="IPR003439">
    <property type="entry name" value="ABC_transporter-like_ATP-bd"/>
</dbReference>
<keyword evidence="6" id="KW-0067">ATP-binding</keyword>
<dbReference type="Pfam" id="PF00664">
    <property type="entry name" value="ABC_membrane"/>
    <property type="match status" value="1"/>
</dbReference>
<proteinExistence type="predicted"/>
<dbReference type="PROSITE" id="PS00211">
    <property type="entry name" value="ABC_TRANSPORTER_1"/>
    <property type="match status" value="1"/>
</dbReference>
<dbReference type="PROSITE" id="PS50929">
    <property type="entry name" value="ABC_TM1F"/>
    <property type="match status" value="1"/>
</dbReference>
<evidence type="ECO:0000256" key="3">
    <source>
        <dbReference type="ARBA" id="ARBA00022475"/>
    </source>
</evidence>
<dbReference type="Proteomes" id="UP000832011">
    <property type="component" value="Chromosome"/>
</dbReference>
<dbReference type="NCBIfam" id="TIGR02203">
    <property type="entry name" value="MsbA_lipidA"/>
    <property type="match status" value="1"/>
</dbReference>
<evidence type="ECO:0000313" key="14">
    <source>
        <dbReference type="EMBL" id="UOO89648.1"/>
    </source>
</evidence>
<keyword evidence="5" id="KW-0547">Nucleotide-binding</keyword>
<keyword evidence="3" id="KW-1003">Cell membrane</keyword>
<keyword evidence="15" id="KW-1185">Reference proteome</keyword>
<feature type="transmembrane region" description="Helical" evidence="11">
    <location>
        <begin position="142"/>
        <end position="165"/>
    </location>
</feature>